<dbReference type="Pfam" id="PF13640">
    <property type="entry name" value="2OG-FeII_Oxy_3"/>
    <property type="match status" value="1"/>
</dbReference>
<comment type="caution">
    <text evidence="2">The sequence shown here is derived from an EMBL/GenBank/DDBJ whole genome shotgun (WGS) entry which is preliminary data.</text>
</comment>
<evidence type="ECO:0000313" key="2">
    <source>
        <dbReference type="EMBL" id="MBB5564523.1"/>
    </source>
</evidence>
<dbReference type="Gene3D" id="2.60.120.620">
    <property type="entry name" value="q2cbj1_9rhob like domain"/>
    <property type="match status" value="1"/>
</dbReference>
<dbReference type="PANTHER" id="PTHR12117">
    <property type="entry name" value="HISTONE ACETYLTRANSFERASE COMPLEX"/>
    <property type="match status" value="1"/>
</dbReference>
<dbReference type="InterPro" id="IPR051842">
    <property type="entry name" value="uS12_prolyl_hydroxylase"/>
</dbReference>
<dbReference type="EMBL" id="JACHBC010000024">
    <property type="protein sequence ID" value="MBB5564523.1"/>
    <property type="molecule type" value="Genomic_DNA"/>
</dbReference>
<dbReference type="Proteomes" id="UP000528824">
    <property type="component" value="Unassembled WGS sequence"/>
</dbReference>
<protein>
    <recommendedName>
        <fullName evidence="1">Prolyl 4-hydroxylase alpha subunit Fe(2+) 2OG dioxygenase domain-containing protein</fullName>
    </recommendedName>
</protein>
<dbReference type="RefSeq" id="WP_183919747.1">
    <property type="nucleotide sequence ID" value="NZ_JACHBB010000025.1"/>
</dbReference>
<evidence type="ECO:0000259" key="1">
    <source>
        <dbReference type="Pfam" id="PF13640"/>
    </source>
</evidence>
<accession>A0A7W9CYG8</accession>
<sequence>MILSFNSWQDWLDPAVRNLQANSLAAAPNRLLCVDGFLVKAMAIKLATILTGNVKFEPRFASIPRMESTHPSARAQLVTEKEWEQTPVRDRFFRFDSIEALSDAATDVEDRLVLMAFWQVLAGDDFRIWIESLSRRPCNRPVLEAHSMSSGHFIAPHSDARAGRTVGVFLYLTPGWSESDGGALEIQGSNLKLLPLFNRAVLFDVDGHEKHQIRPLPHARGLRRLSLGAWFHG</sequence>
<organism evidence="2 3">
    <name type="scientific">Rhizobium lentis</name>
    <dbReference type="NCBI Taxonomy" id="1138194"/>
    <lineage>
        <taxon>Bacteria</taxon>
        <taxon>Pseudomonadati</taxon>
        <taxon>Pseudomonadota</taxon>
        <taxon>Alphaproteobacteria</taxon>
        <taxon>Hyphomicrobiales</taxon>
        <taxon>Rhizobiaceae</taxon>
        <taxon>Rhizobium/Agrobacterium group</taxon>
        <taxon>Rhizobium</taxon>
    </lineage>
</organism>
<evidence type="ECO:0000313" key="3">
    <source>
        <dbReference type="Proteomes" id="UP000528824"/>
    </source>
</evidence>
<keyword evidence="3" id="KW-1185">Reference proteome</keyword>
<dbReference type="AlphaFoldDB" id="A0A7W9CYG8"/>
<gene>
    <name evidence="2" type="ORF">GGI59_006232</name>
</gene>
<proteinExistence type="predicted"/>
<feature type="domain" description="Prolyl 4-hydroxylase alpha subunit Fe(2+) 2OG dioxygenase" evidence="1">
    <location>
        <begin position="145"/>
        <end position="232"/>
    </location>
</feature>
<dbReference type="InterPro" id="IPR044862">
    <property type="entry name" value="Pro_4_hyd_alph_FE2OG_OXY"/>
</dbReference>
<dbReference type="PANTHER" id="PTHR12117:SF0">
    <property type="entry name" value="PROLYL 3-HYDROXYLASE OGFOD1"/>
    <property type="match status" value="1"/>
</dbReference>
<name>A0A7W9CYG8_9HYPH</name>
<reference evidence="2 3" key="1">
    <citation type="submission" date="2020-08" db="EMBL/GenBank/DDBJ databases">
        <title>Genomic Encyclopedia of Type Strains, Phase IV (KMG-V): Genome sequencing to study the core and pangenomes of soil and plant-associated prokaryotes.</title>
        <authorList>
            <person name="Whitman W."/>
        </authorList>
    </citation>
    <scope>NUCLEOTIDE SEQUENCE [LARGE SCALE GENOMIC DNA]</scope>
    <source>
        <strain evidence="2 3">SEMIA 4034</strain>
    </source>
</reference>